<reference evidence="8" key="1">
    <citation type="submission" date="2023-03" db="EMBL/GenBank/DDBJ databases">
        <authorList>
            <person name="Julca I."/>
        </authorList>
    </citation>
    <scope>NUCLEOTIDE SEQUENCE</scope>
</reference>
<evidence type="ECO:0000313" key="9">
    <source>
        <dbReference type="Proteomes" id="UP001161247"/>
    </source>
</evidence>
<dbReference type="InterPro" id="IPR051863">
    <property type="entry name" value="HIPP"/>
</dbReference>
<evidence type="ECO:0000256" key="6">
    <source>
        <dbReference type="ARBA" id="ARBA00024045"/>
    </source>
</evidence>
<dbReference type="GO" id="GO:0009626">
    <property type="term" value="P:plant-type hypersensitive response"/>
    <property type="evidence" value="ECO:0007669"/>
    <property type="project" value="UniProtKB-KW"/>
</dbReference>
<keyword evidence="9" id="KW-1185">Reference proteome</keyword>
<evidence type="ECO:0000256" key="2">
    <source>
        <dbReference type="ARBA" id="ARBA00022481"/>
    </source>
</evidence>
<evidence type="ECO:0000256" key="4">
    <source>
        <dbReference type="ARBA" id="ARBA00023288"/>
    </source>
</evidence>
<dbReference type="Gene3D" id="3.30.70.100">
    <property type="match status" value="1"/>
</dbReference>
<dbReference type="GO" id="GO:0016020">
    <property type="term" value="C:membrane"/>
    <property type="evidence" value="ECO:0007669"/>
    <property type="project" value="UniProtKB-SubCell"/>
</dbReference>
<accession>A0AAV1D0E7</accession>
<keyword evidence="4" id="KW-0449">Lipoprotein</keyword>
<gene>
    <name evidence="8" type="ORF">OLC1_LOCUS11003</name>
</gene>
<comment type="subcellular location">
    <subcellularLocation>
        <location evidence="1">Membrane</location>
        <topology evidence="1">Peripheral membrane protein</topology>
    </subcellularLocation>
</comment>
<dbReference type="GO" id="GO:0046872">
    <property type="term" value="F:metal ion binding"/>
    <property type="evidence" value="ECO:0007669"/>
    <property type="project" value="UniProtKB-KW"/>
</dbReference>
<dbReference type="AlphaFoldDB" id="A0AAV1D0E7"/>
<comment type="similarity">
    <text evidence="6">Belongs to the HIPP family.</text>
</comment>
<dbReference type="PANTHER" id="PTHR45811">
    <property type="entry name" value="COPPER TRANSPORT PROTEIN FAMILY-RELATED"/>
    <property type="match status" value="1"/>
</dbReference>
<dbReference type="SUPFAM" id="SSF55008">
    <property type="entry name" value="HMA, heavy metal-associated domain"/>
    <property type="match status" value="1"/>
</dbReference>
<keyword evidence="5" id="KW-0636">Prenylation</keyword>
<evidence type="ECO:0000256" key="1">
    <source>
        <dbReference type="ARBA" id="ARBA00004170"/>
    </source>
</evidence>
<name>A0AAV1D0E7_OLDCO</name>
<sequence length="113" mass="12436">MKKIELKVSFNCSKCKTIVLKAVAKLEGVNEITIDAEKGMLTIVGEVDPVTVTRKVRKTGKHVEMISVGPPEKPEEKKAEEKKPELPLPHCCPQCQVIITETYDFGGGICTIL</sequence>
<proteinExistence type="inferred from homology"/>
<feature type="domain" description="HMA" evidence="7">
    <location>
        <begin position="1"/>
        <end position="64"/>
    </location>
</feature>
<dbReference type="PROSITE" id="PS50846">
    <property type="entry name" value="HMA_2"/>
    <property type="match status" value="1"/>
</dbReference>
<dbReference type="EMBL" id="OX459121">
    <property type="protein sequence ID" value="CAI9101411.1"/>
    <property type="molecule type" value="Genomic_DNA"/>
</dbReference>
<protein>
    <submittedName>
        <fullName evidence="8">OLC1v1038726C1</fullName>
    </submittedName>
</protein>
<evidence type="ECO:0000256" key="5">
    <source>
        <dbReference type="ARBA" id="ARBA00023289"/>
    </source>
</evidence>
<keyword evidence="3" id="KW-0479">Metal-binding</keyword>
<evidence type="ECO:0000256" key="3">
    <source>
        <dbReference type="ARBA" id="ARBA00022723"/>
    </source>
</evidence>
<dbReference type="Pfam" id="PF00403">
    <property type="entry name" value="HMA"/>
    <property type="match status" value="1"/>
</dbReference>
<dbReference type="InterPro" id="IPR036163">
    <property type="entry name" value="HMA_dom_sf"/>
</dbReference>
<evidence type="ECO:0000313" key="8">
    <source>
        <dbReference type="EMBL" id="CAI9101411.1"/>
    </source>
</evidence>
<dbReference type="PANTHER" id="PTHR45811:SF33">
    <property type="entry name" value="HEAVY METAL-ASSOCIATED ISOPRENYLATED PLANT PROTEIN 2-RELATED"/>
    <property type="match status" value="1"/>
</dbReference>
<evidence type="ECO:0000259" key="7">
    <source>
        <dbReference type="PROSITE" id="PS50846"/>
    </source>
</evidence>
<dbReference type="InterPro" id="IPR006121">
    <property type="entry name" value="HMA_dom"/>
</dbReference>
<keyword evidence="2" id="KW-0488">Methylation</keyword>
<dbReference type="Proteomes" id="UP001161247">
    <property type="component" value="Chromosome 4"/>
</dbReference>
<organism evidence="8 9">
    <name type="scientific">Oldenlandia corymbosa var. corymbosa</name>
    <dbReference type="NCBI Taxonomy" id="529605"/>
    <lineage>
        <taxon>Eukaryota</taxon>
        <taxon>Viridiplantae</taxon>
        <taxon>Streptophyta</taxon>
        <taxon>Embryophyta</taxon>
        <taxon>Tracheophyta</taxon>
        <taxon>Spermatophyta</taxon>
        <taxon>Magnoliopsida</taxon>
        <taxon>eudicotyledons</taxon>
        <taxon>Gunneridae</taxon>
        <taxon>Pentapetalae</taxon>
        <taxon>asterids</taxon>
        <taxon>lamiids</taxon>
        <taxon>Gentianales</taxon>
        <taxon>Rubiaceae</taxon>
        <taxon>Rubioideae</taxon>
        <taxon>Spermacoceae</taxon>
        <taxon>Hedyotis-Oldenlandia complex</taxon>
        <taxon>Oldenlandia</taxon>
    </lineage>
</organism>